<gene>
    <name evidence="2" type="ORF">A3K52_05795</name>
</gene>
<comment type="caution">
    <text evidence="2">The sequence shown here is derived from an EMBL/GenBank/DDBJ whole genome shotgun (WGS) entry which is preliminary data.</text>
</comment>
<proteinExistence type="predicted"/>
<sequence length="116" mass="13368">MSTKQSHLTYVPIAEKRGNREESKEHKVVKNNDDRLNVISVFHNPLIVFLVSPVLAYKFFVDLMPSVLLSSTIFGLIIFSISFFFLLILLFGILMIMKNGSIFLYNICFHKRAIVE</sequence>
<protein>
    <submittedName>
        <fullName evidence="2">Uncharacterized protein</fullName>
    </submittedName>
</protein>
<evidence type="ECO:0000313" key="3">
    <source>
        <dbReference type="Proteomes" id="UP000177050"/>
    </source>
</evidence>
<organism evidence="2 3">
    <name type="scientific">Candidatus Roizmanbacteria bacterium RIFOXYD1_FULL_38_12</name>
    <dbReference type="NCBI Taxonomy" id="1802093"/>
    <lineage>
        <taxon>Bacteria</taxon>
        <taxon>Candidatus Roizmaniibacteriota</taxon>
    </lineage>
</organism>
<evidence type="ECO:0000256" key="1">
    <source>
        <dbReference type="SAM" id="Phobius"/>
    </source>
</evidence>
<keyword evidence="1" id="KW-0472">Membrane</keyword>
<feature type="transmembrane region" description="Helical" evidence="1">
    <location>
        <begin position="72"/>
        <end position="96"/>
    </location>
</feature>
<dbReference type="EMBL" id="MGBR01000001">
    <property type="protein sequence ID" value="OGK74248.1"/>
    <property type="molecule type" value="Genomic_DNA"/>
</dbReference>
<name>A0A1F7L299_9BACT</name>
<dbReference type="AlphaFoldDB" id="A0A1F7L299"/>
<dbReference type="Proteomes" id="UP000177050">
    <property type="component" value="Unassembled WGS sequence"/>
</dbReference>
<accession>A0A1F7L299</accession>
<feature type="transmembrane region" description="Helical" evidence="1">
    <location>
        <begin position="36"/>
        <end position="60"/>
    </location>
</feature>
<evidence type="ECO:0000313" key="2">
    <source>
        <dbReference type="EMBL" id="OGK74248.1"/>
    </source>
</evidence>
<keyword evidence="1" id="KW-0812">Transmembrane</keyword>
<keyword evidence="1" id="KW-1133">Transmembrane helix</keyword>
<reference evidence="2 3" key="1">
    <citation type="journal article" date="2016" name="Nat. Commun.">
        <title>Thousands of microbial genomes shed light on interconnected biogeochemical processes in an aquifer system.</title>
        <authorList>
            <person name="Anantharaman K."/>
            <person name="Brown C.T."/>
            <person name="Hug L.A."/>
            <person name="Sharon I."/>
            <person name="Castelle C.J."/>
            <person name="Probst A.J."/>
            <person name="Thomas B.C."/>
            <person name="Singh A."/>
            <person name="Wilkins M.J."/>
            <person name="Karaoz U."/>
            <person name="Brodie E.L."/>
            <person name="Williams K.H."/>
            <person name="Hubbard S.S."/>
            <person name="Banfield J.F."/>
        </authorList>
    </citation>
    <scope>NUCLEOTIDE SEQUENCE [LARGE SCALE GENOMIC DNA]</scope>
</reference>